<dbReference type="InterPro" id="IPR047880">
    <property type="entry name" value="MafI-like"/>
</dbReference>
<organism evidence="1 2">
    <name type="scientific">Streptomyces milbemycinicus</name>
    <dbReference type="NCBI Taxonomy" id="476552"/>
    <lineage>
        <taxon>Bacteria</taxon>
        <taxon>Bacillati</taxon>
        <taxon>Actinomycetota</taxon>
        <taxon>Actinomycetes</taxon>
        <taxon>Kitasatosporales</taxon>
        <taxon>Streptomycetaceae</taxon>
        <taxon>Streptomyces</taxon>
    </lineage>
</organism>
<dbReference type="Proteomes" id="UP001620295">
    <property type="component" value="Unassembled WGS sequence"/>
</dbReference>
<proteinExistence type="predicted"/>
<gene>
    <name evidence="1" type="ORF">ACI2L5_48800</name>
</gene>
<accession>A0ABW8M3G6</accession>
<reference evidence="1 2" key="1">
    <citation type="submission" date="2024-11" db="EMBL/GenBank/DDBJ databases">
        <title>The Natural Products Discovery Center: Release of the First 8490 Sequenced Strains for Exploring Actinobacteria Biosynthetic Diversity.</title>
        <authorList>
            <person name="Kalkreuter E."/>
            <person name="Kautsar S.A."/>
            <person name="Yang D."/>
            <person name="Bader C.D."/>
            <person name="Teijaro C.N."/>
            <person name="Fluegel L."/>
            <person name="Davis C.M."/>
            <person name="Simpson J.R."/>
            <person name="Lauterbach L."/>
            <person name="Steele A.D."/>
            <person name="Gui C."/>
            <person name="Meng S."/>
            <person name="Li G."/>
            <person name="Viehrig K."/>
            <person name="Ye F."/>
            <person name="Su P."/>
            <person name="Kiefer A.F."/>
            <person name="Nichols A."/>
            <person name="Cepeda A.J."/>
            <person name="Yan W."/>
            <person name="Fan B."/>
            <person name="Jiang Y."/>
            <person name="Adhikari A."/>
            <person name="Zheng C.-J."/>
            <person name="Schuster L."/>
            <person name="Cowan T.M."/>
            <person name="Smanski M.J."/>
            <person name="Chevrette M.G."/>
            <person name="De Carvalho L.P.S."/>
            <person name="Shen B."/>
        </authorList>
    </citation>
    <scope>NUCLEOTIDE SEQUENCE [LARGE SCALE GENOMIC DNA]</scope>
    <source>
        <strain evidence="1 2">NPDC020863</strain>
    </source>
</reference>
<comment type="caution">
    <text evidence="1">The sequence shown here is derived from an EMBL/GenBank/DDBJ whole genome shotgun (WGS) entry which is preliminary data.</text>
</comment>
<dbReference type="NCBIfam" id="NF033691">
    <property type="entry name" value="immunity_MafI"/>
    <property type="match status" value="1"/>
</dbReference>
<evidence type="ECO:0000313" key="1">
    <source>
        <dbReference type="EMBL" id="MFK4272722.1"/>
    </source>
</evidence>
<protein>
    <submittedName>
        <fullName evidence="1">MafI family immunity protein</fullName>
    </submittedName>
</protein>
<evidence type="ECO:0000313" key="2">
    <source>
        <dbReference type="Proteomes" id="UP001620295"/>
    </source>
</evidence>
<keyword evidence="2" id="KW-1185">Reference proteome</keyword>
<dbReference type="EMBL" id="JBJDQH010000031">
    <property type="protein sequence ID" value="MFK4272722.1"/>
    <property type="molecule type" value="Genomic_DNA"/>
</dbReference>
<name>A0ABW8M3G6_9ACTN</name>
<dbReference type="RefSeq" id="WP_404748926.1">
    <property type="nucleotide sequence ID" value="NZ_JBJDQH010000031.1"/>
</dbReference>
<sequence>MSLSYRARVAALLEDSPLASEAVITDVRHLLSHGEEALAFDTMCSWIYEDALPITRQYHAALVAMADEMDTPRSVQCLDELLID</sequence>